<proteinExistence type="predicted"/>
<dbReference type="InterPro" id="IPR013325">
    <property type="entry name" value="RNA_pol_sigma_r2"/>
</dbReference>
<evidence type="ECO:0000313" key="5">
    <source>
        <dbReference type="EMBL" id="MFC4528183.1"/>
    </source>
</evidence>
<name>A0ABV9C553_9GAMM</name>
<keyword evidence="2" id="KW-0731">Sigma factor</keyword>
<gene>
    <name evidence="5" type="ORF">ACFO5W_16185</name>
</gene>
<sequence length="242" mass="26779">MSAFRTTRWSLILQTRFGGPEARDALESLCRIYRPAVVAYVRRHGYAPADAEDLAQSFYADILGRDFHARADPARGRFRAYLLTALRHFVASSRAHDDALKRGGQASHLSLGLDDADGHIDVTDDGESPDEVFDRVWAVTVLDQAIDRLERETQRAGKVGLFRELKVFLVEDPQGDDYAHLAERLGMRPNTIAVAVHRLRRRLRAQVGMVLNETVDDPACADAEMAHLKAALGAPAHASIGV</sequence>
<dbReference type="RefSeq" id="WP_266148488.1">
    <property type="nucleotide sequence ID" value="NZ_CP064028.1"/>
</dbReference>
<evidence type="ECO:0000313" key="6">
    <source>
        <dbReference type="Proteomes" id="UP001595961"/>
    </source>
</evidence>
<evidence type="ECO:0000256" key="3">
    <source>
        <dbReference type="ARBA" id="ARBA00023163"/>
    </source>
</evidence>
<dbReference type="InterPro" id="IPR007627">
    <property type="entry name" value="RNA_pol_sigma70_r2"/>
</dbReference>
<evidence type="ECO:0000259" key="4">
    <source>
        <dbReference type="Pfam" id="PF04542"/>
    </source>
</evidence>
<dbReference type="InterPro" id="IPR039425">
    <property type="entry name" value="RNA_pol_sigma-70-like"/>
</dbReference>
<accession>A0ABV9C553</accession>
<comment type="caution">
    <text evidence="5">The sequence shown here is derived from an EMBL/GenBank/DDBJ whole genome shotgun (WGS) entry which is preliminary data.</text>
</comment>
<dbReference type="PANTHER" id="PTHR43133:SF51">
    <property type="entry name" value="RNA POLYMERASE SIGMA FACTOR"/>
    <property type="match status" value="1"/>
</dbReference>
<feature type="domain" description="RNA polymerase sigma-70 region 2" evidence="4">
    <location>
        <begin position="31"/>
        <end position="89"/>
    </location>
</feature>
<dbReference type="Gene3D" id="1.10.1740.10">
    <property type="match status" value="1"/>
</dbReference>
<dbReference type="Pfam" id="PF04542">
    <property type="entry name" value="Sigma70_r2"/>
    <property type="match status" value="1"/>
</dbReference>
<dbReference type="Proteomes" id="UP001595961">
    <property type="component" value="Unassembled WGS sequence"/>
</dbReference>
<keyword evidence="1" id="KW-0805">Transcription regulation</keyword>
<keyword evidence="3" id="KW-0804">Transcription</keyword>
<organism evidence="5 6">
    <name type="scientific">Dyella halodurans</name>
    <dbReference type="NCBI Taxonomy" id="1920171"/>
    <lineage>
        <taxon>Bacteria</taxon>
        <taxon>Pseudomonadati</taxon>
        <taxon>Pseudomonadota</taxon>
        <taxon>Gammaproteobacteria</taxon>
        <taxon>Lysobacterales</taxon>
        <taxon>Rhodanobacteraceae</taxon>
        <taxon>Dyella</taxon>
    </lineage>
</organism>
<dbReference type="EMBL" id="JBHSGA010000018">
    <property type="protein sequence ID" value="MFC4528183.1"/>
    <property type="molecule type" value="Genomic_DNA"/>
</dbReference>
<keyword evidence="6" id="KW-1185">Reference proteome</keyword>
<dbReference type="InterPro" id="IPR036388">
    <property type="entry name" value="WH-like_DNA-bd_sf"/>
</dbReference>
<protein>
    <submittedName>
        <fullName evidence="5">RNA polymerase sigma factor</fullName>
    </submittedName>
</protein>
<dbReference type="PANTHER" id="PTHR43133">
    <property type="entry name" value="RNA POLYMERASE ECF-TYPE SIGMA FACTO"/>
    <property type="match status" value="1"/>
</dbReference>
<evidence type="ECO:0000256" key="2">
    <source>
        <dbReference type="ARBA" id="ARBA00023082"/>
    </source>
</evidence>
<evidence type="ECO:0000256" key="1">
    <source>
        <dbReference type="ARBA" id="ARBA00023015"/>
    </source>
</evidence>
<dbReference type="Gene3D" id="1.10.10.10">
    <property type="entry name" value="Winged helix-like DNA-binding domain superfamily/Winged helix DNA-binding domain"/>
    <property type="match status" value="1"/>
</dbReference>
<reference evidence="6" key="1">
    <citation type="journal article" date="2019" name="Int. J. Syst. Evol. Microbiol.">
        <title>The Global Catalogue of Microorganisms (GCM) 10K type strain sequencing project: providing services to taxonomists for standard genome sequencing and annotation.</title>
        <authorList>
            <consortium name="The Broad Institute Genomics Platform"/>
            <consortium name="The Broad Institute Genome Sequencing Center for Infectious Disease"/>
            <person name="Wu L."/>
            <person name="Ma J."/>
        </authorList>
    </citation>
    <scope>NUCLEOTIDE SEQUENCE [LARGE SCALE GENOMIC DNA]</scope>
    <source>
        <strain evidence="6">CCM 4481</strain>
    </source>
</reference>
<dbReference type="SUPFAM" id="SSF88946">
    <property type="entry name" value="Sigma2 domain of RNA polymerase sigma factors"/>
    <property type="match status" value="1"/>
</dbReference>